<dbReference type="GO" id="GO:0005524">
    <property type="term" value="F:ATP binding"/>
    <property type="evidence" value="ECO:0007669"/>
    <property type="project" value="UniProtKB-KW"/>
</dbReference>
<evidence type="ECO:0000256" key="1">
    <source>
        <dbReference type="ARBA" id="ARBA00022737"/>
    </source>
</evidence>
<dbReference type="InterPro" id="IPR032781">
    <property type="entry name" value="ABC_tran_Xtn"/>
</dbReference>
<dbReference type="Pfam" id="PF16326">
    <property type="entry name" value="ABC_tran_CTD"/>
    <property type="match status" value="1"/>
</dbReference>
<keyword evidence="1" id="KW-0677">Repeat</keyword>
<reference evidence="6" key="1">
    <citation type="journal article" date="2022" name="Int. J. Syst. Evol. Microbiol.">
        <title>Apilactobacillus apisilvae sp. nov., Nicolia spurrieriana gen. nov. sp. nov., Bombilactobacillus folatiphilus sp. nov. and Bombilactobacillus thymidiniphilus sp. nov., four new lactic acid bacterial isolates from stingless bees Tetragonula carbonaria and Austroplebeia australis.</title>
        <authorList>
            <person name="Oliphant S.A."/>
            <person name="Watson-Haigh N.S."/>
            <person name="Sumby K.M."/>
            <person name="Gardner J."/>
            <person name="Groom S."/>
            <person name="Jiranek V."/>
        </authorList>
    </citation>
    <scope>NUCLEOTIDE SEQUENCE</scope>
    <source>
        <strain evidence="6">SGEP1_A5</strain>
    </source>
</reference>
<dbReference type="Proteomes" id="UP000831181">
    <property type="component" value="Chromosome"/>
</dbReference>
<feature type="domain" description="ABC transporter" evidence="5">
    <location>
        <begin position="331"/>
        <end position="545"/>
    </location>
</feature>
<dbReference type="EMBL" id="CP093361">
    <property type="protein sequence ID" value="UQS86993.1"/>
    <property type="molecule type" value="Genomic_DNA"/>
</dbReference>
<dbReference type="PROSITE" id="PS50893">
    <property type="entry name" value="ABC_TRANSPORTER_2"/>
    <property type="match status" value="2"/>
</dbReference>
<dbReference type="SUPFAM" id="SSF52540">
    <property type="entry name" value="P-loop containing nucleoside triphosphate hydrolases"/>
    <property type="match status" value="2"/>
</dbReference>
<name>A0A976RSI3_9LACO</name>
<evidence type="ECO:0000313" key="6">
    <source>
        <dbReference type="EMBL" id="UQS86993.1"/>
    </source>
</evidence>
<organism evidence="6 7">
    <name type="scientific">Nicoliella spurrieriana</name>
    <dbReference type="NCBI Taxonomy" id="2925830"/>
    <lineage>
        <taxon>Bacteria</taxon>
        <taxon>Bacillati</taxon>
        <taxon>Bacillota</taxon>
        <taxon>Bacilli</taxon>
        <taxon>Lactobacillales</taxon>
        <taxon>Lactobacillaceae</taxon>
        <taxon>Nicoliella</taxon>
    </lineage>
</organism>
<dbReference type="CDD" id="cd03221">
    <property type="entry name" value="ABCF_EF-3"/>
    <property type="match status" value="2"/>
</dbReference>
<dbReference type="PANTHER" id="PTHR42855">
    <property type="entry name" value="ABC TRANSPORTER ATP-BINDING SUBUNIT"/>
    <property type="match status" value="1"/>
</dbReference>
<keyword evidence="2" id="KW-0547">Nucleotide-binding</keyword>
<accession>A0A976RSI3</accession>
<dbReference type="InterPro" id="IPR037118">
    <property type="entry name" value="Val-tRNA_synth_C_sf"/>
</dbReference>
<dbReference type="Gene3D" id="3.40.50.300">
    <property type="entry name" value="P-loop containing nucleotide triphosphate hydrolases"/>
    <property type="match status" value="2"/>
</dbReference>
<dbReference type="AlphaFoldDB" id="A0A976RSI3"/>
<dbReference type="KEGG" id="lbe:MOO44_02120"/>
<dbReference type="InterPro" id="IPR027417">
    <property type="entry name" value="P-loop_NTPase"/>
</dbReference>
<dbReference type="FunFam" id="3.40.50.300:FF:000309">
    <property type="entry name" value="ABC transporter ATP-binding protein"/>
    <property type="match status" value="1"/>
</dbReference>
<dbReference type="GO" id="GO:0016887">
    <property type="term" value="F:ATP hydrolysis activity"/>
    <property type="evidence" value="ECO:0007669"/>
    <property type="project" value="InterPro"/>
</dbReference>
<dbReference type="FunFam" id="3.40.50.300:FF:000011">
    <property type="entry name" value="Putative ABC transporter ATP-binding component"/>
    <property type="match status" value="1"/>
</dbReference>
<dbReference type="InterPro" id="IPR051309">
    <property type="entry name" value="ABCF_ATPase"/>
</dbReference>
<keyword evidence="3 6" id="KW-0067">ATP-binding</keyword>
<dbReference type="Gene3D" id="1.10.287.380">
    <property type="entry name" value="Valyl-tRNA synthetase, C-terminal domain"/>
    <property type="match status" value="1"/>
</dbReference>
<dbReference type="Pfam" id="PF00005">
    <property type="entry name" value="ABC_tran"/>
    <property type="match status" value="2"/>
</dbReference>
<keyword evidence="7" id="KW-1185">Reference proteome</keyword>
<protein>
    <submittedName>
        <fullName evidence="6">ABC-F family ATP-binding cassette domain-containing protein</fullName>
    </submittedName>
</protein>
<dbReference type="Pfam" id="PF12848">
    <property type="entry name" value="ABC_tran_Xtn"/>
    <property type="match status" value="1"/>
</dbReference>
<dbReference type="InterPro" id="IPR032524">
    <property type="entry name" value="ABC_tran_C"/>
</dbReference>
<sequence length="652" mass="73789">MQILQVNNVTKRFDGVPIFTNVSMNVENHARIGLVGRNGAGKSTLVKMIIGEESVDAGTITEKNGLTVGYLSQNTGLHSEQNVWDEMLSVFAELIKTERKMHALEQQMSDQQVNQDPNKLAEVTKSYDTMQANFTANHGYSYQAEIKAVLNGFGFGEEYYDQPVNSLSGGQQTQLALAKLLLEKRDLLILDEPTNHLDVETITWLEGYVQNYPGALLIISHDRYFMDKLVNEVYDLDNGSMTYYKGDYTSFVKQKQARYAERLHAYEKQQAEIKKMKDFIDKNIVRASTTNRAQARRKQLAKMHKLEKPFDNNKVAQFRFTAAKPSGNIVLTVRDLAVGYDGNVIASPINIDEKKHQSIAIIGPNGVGKSTLLKTILGQQPKLAGTVTFGTGVTIGYYDQKQESLHSDKTVLNEIWDDYPTTSEGRIRTILGSFLFSGNDVEKVVGNLSGGEKARLMLTKLAMDHDNFLMLDEPTNHLDIESREVLETALKLFDGTILFVSHDRYFINQVASEIIEITPDGSQRYLGNYDYYVEKKEDEIAQAKHDAEQLAEQHPEQNQPVQSKGRVDYQQSKQDQKRARKLKRQISDIEAQMGMLSKRHTEIEDQMAHLASAQKIGELNDLQTELEQINQQNEELSNQWTELSLELETLES</sequence>
<feature type="region of interest" description="Disordered" evidence="4">
    <location>
        <begin position="544"/>
        <end position="583"/>
    </location>
</feature>
<evidence type="ECO:0000259" key="5">
    <source>
        <dbReference type="PROSITE" id="PS50893"/>
    </source>
</evidence>
<dbReference type="InterPro" id="IPR003439">
    <property type="entry name" value="ABC_transporter-like_ATP-bd"/>
</dbReference>
<dbReference type="PANTHER" id="PTHR42855:SF2">
    <property type="entry name" value="DRUG RESISTANCE ABC TRANSPORTER,ATP-BINDING PROTEIN"/>
    <property type="match status" value="1"/>
</dbReference>
<dbReference type="RefSeq" id="WP_260116795.1">
    <property type="nucleotide sequence ID" value="NZ_CP093361.1"/>
</dbReference>
<gene>
    <name evidence="6" type="ORF">MOO44_02120</name>
</gene>
<proteinExistence type="predicted"/>
<feature type="compositionally biased region" description="Basic and acidic residues" evidence="4">
    <location>
        <begin position="544"/>
        <end position="555"/>
    </location>
</feature>
<evidence type="ECO:0000256" key="4">
    <source>
        <dbReference type="SAM" id="MobiDB-lite"/>
    </source>
</evidence>
<dbReference type="GO" id="GO:0003677">
    <property type="term" value="F:DNA binding"/>
    <property type="evidence" value="ECO:0007669"/>
    <property type="project" value="InterPro"/>
</dbReference>
<dbReference type="InterPro" id="IPR003593">
    <property type="entry name" value="AAA+_ATPase"/>
</dbReference>
<evidence type="ECO:0000256" key="2">
    <source>
        <dbReference type="ARBA" id="ARBA00022741"/>
    </source>
</evidence>
<feature type="domain" description="ABC transporter" evidence="5">
    <location>
        <begin position="4"/>
        <end position="263"/>
    </location>
</feature>
<evidence type="ECO:0000313" key="7">
    <source>
        <dbReference type="Proteomes" id="UP000831181"/>
    </source>
</evidence>
<evidence type="ECO:0000256" key="3">
    <source>
        <dbReference type="ARBA" id="ARBA00022840"/>
    </source>
</evidence>
<dbReference type="SMART" id="SM00382">
    <property type="entry name" value="AAA"/>
    <property type="match status" value="2"/>
</dbReference>